<organism evidence="3 4">
    <name type="scientific">Hyaloscypha bicolor E</name>
    <dbReference type="NCBI Taxonomy" id="1095630"/>
    <lineage>
        <taxon>Eukaryota</taxon>
        <taxon>Fungi</taxon>
        <taxon>Dikarya</taxon>
        <taxon>Ascomycota</taxon>
        <taxon>Pezizomycotina</taxon>
        <taxon>Leotiomycetes</taxon>
        <taxon>Helotiales</taxon>
        <taxon>Hyaloscyphaceae</taxon>
        <taxon>Hyaloscypha</taxon>
        <taxon>Hyaloscypha bicolor</taxon>
    </lineage>
</organism>
<dbReference type="CDD" id="cd18888">
    <property type="entry name" value="NUDIX_ADPRase_Nudt5"/>
    <property type="match status" value="1"/>
</dbReference>
<proteinExistence type="predicted"/>
<dbReference type="STRING" id="1095630.A0A2J6SQV2"/>
<dbReference type="PANTHER" id="PTHR11839">
    <property type="entry name" value="UDP/ADP-SUGAR PYROPHOSPHATASE"/>
    <property type="match status" value="1"/>
</dbReference>
<dbReference type="Pfam" id="PF00293">
    <property type="entry name" value="NUDIX"/>
    <property type="match status" value="1"/>
</dbReference>
<dbReference type="GO" id="GO:0005634">
    <property type="term" value="C:nucleus"/>
    <property type="evidence" value="ECO:0007669"/>
    <property type="project" value="TreeGrafter"/>
</dbReference>
<dbReference type="AlphaFoldDB" id="A0A2J6SQV2"/>
<dbReference type="InterPro" id="IPR020084">
    <property type="entry name" value="NUDIX_hydrolase_CS"/>
</dbReference>
<dbReference type="EMBL" id="KZ613895">
    <property type="protein sequence ID" value="PMD53130.1"/>
    <property type="molecule type" value="Genomic_DNA"/>
</dbReference>
<dbReference type="Gene3D" id="3.90.79.10">
    <property type="entry name" value="Nucleoside Triphosphate Pyrophosphohydrolase"/>
    <property type="match status" value="1"/>
</dbReference>
<feature type="domain" description="Nudix hydrolase" evidence="2">
    <location>
        <begin position="48"/>
        <end position="189"/>
    </location>
</feature>
<dbReference type="GO" id="GO:0047631">
    <property type="term" value="F:ADP-ribose diphosphatase activity"/>
    <property type="evidence" value="ECO:0007669"/>
    <property type="project" value="TreeGrafter"/>
</dbReference>
<dbReference type="GeneID" id="36586703"/>
<sequence length="203" mass="22273">MPTPHLTSTTPLPPNTAKWIEFLHLTYTDSRGVPRTWEACGRKTRGASGIDAVAIFALLKSSRGKEPSTILVLQYRPPVDAICVELPAGLIDKDESPEVAALRELMEETGFEGKVVGCSPTVVSNPGMSTGNMRVVTVEVDVEGEGEVEMPKQILEEGEDIEVVVVPLGELYKRLVKYSEEGKKVDSRLWHTAMGLELTRQLK</sequence>
<dbReference type="GO" id="GO:0019693">
    <property type="term" value="P:ribose phosphate metabolic process"/>
    <property type="evidence" value="ECO:0007669"/>
    <property type="project" value="TreeGrafter"/>
</dbReference>
<keyword evidence="4" id="KW-1185">Reference proteome</keyword>
<dbReference type="PROSITE" id="PS51462">
    <property type="entry name" value="NUDIX"/>
    <property type="match status" value="1"/>
</dbReference>
<gene>
    <name evidence="3" type="ORF">K444DRAFT_600560</name>
</gene>
<name>A0A2J6SQV2_9HELO</name>
<dbReference type="OrthoDB" id="10249920at2759"/>
<dbReference type="SUPFAM" id="SSF55811">
    <property type="entry name" value="Nudix"/>
    <property type="match status" value="1"/>
</dbReference>
<evidence type="ECO:0000313" key="3">
    <source>
        <dbReference type="EMBL" id="PMD53130.1"/>
    </source>
</evidence>
<dbReference type="GO" id="GO:0006753">
    <property type="term" value="P:nucleoside phosphate metabolic process"/>
    <property type="evidence" value="ECO:0007669"/>
    <property type="project" value="TreeGrafter"/>
</dbReference>
<dbReference type="InParanoid" id="A0A2J6SQV2"/>
<evidence type="ECO:0000256" key="1">
    <source>
        <dbReference type="ARBA" id="ARBA00022801"/>
    </source>
</evidence>
<evidence type="ECO:0000259" key="2">
    <source>
        <dbReference type="PROSITE" id="PS51462"/>
    </source>
</evidence>
<dbReference type="InterPro" id="IPR000086">
    <property type="entry name" value="NUDIX_hydrolase_dom"/>
</dbReference>
<keyword evidence="1" id="KW-0378">Hydrolase</keyword>
<protein>
    <recommendedName>
        <fullName evidence="2">Nudix hydrolase domain-containing protein</fullName>
    </recommendedName>
</protein>
<reference evidence="3 4" key="1">
    <citation type="submission" date="2016-04" db="EMBL/GenBank/DDBJ databases">
        <title>A degradative enzymes factory behind the ericoid mycorrhizal symbiosis.</title>
        <authorList>
            <consortium name="DOE Joint Genome Institute"/>
            <person name="Martino E."/>
            <person name="Morin E."/>
            <person name="Grelet G."/>
            <person name="Kuo A."/>
            <person name="Kohler A."/>
            <person name="Daghino S."/>
            <person name="Barry K."/>
            <person name="Choi C."/>
            <person name="Cichocki N."/>
            <person name="Clum A."/>
            <person name="Copeland A."/>
            <person name="Hainaut M."/>
            <person name="Haridas S."/>
            <person name="Labutti K."/>
            <person name="Lindquist E."/>
            <person name="Lipzen A."/>
            <person name="Khouja H.-R."/>
            <person name="Murat C."/>
            <person name="Ohm R."/>
            <person name="Olson A."/>
            <person name="Spatafora J."/>
            <person name="Veneault-Fourrey C."/>
            <person name="Henrissat B."/>
            <person name="Grigoriev I."/>
            <person name="Martin F."/>
            <person name="Perotto S."/>
        </authorList>
    </citation>
    <scope>NUCLEOTIDE SEQUENCE [LARGE SCALE GENOMIC DNA]</scope>
    <source>
        <strain evidence="3 4">E</strain>
    </source>
</reference>
<dbReference type="PANTHER" id="PTHR11839:SF26">
    <property type="entry name" value="ADP-RIBOSE DIPHOSPHATASE"/>
    <property type="match status" value="1"/>
</dbReference>
<evidence type="ECO:0000313" key="4">
    <source>
        <dbReference type="Proteomes" id="UP000235371"/>
    </source>
</evidence>
<dbReference type="RefSeq" id="XP_024730034.1">
    <property type="nucleotide sequence ID" value="XM_024878626.1"/>
</dbReference>
<dbReference type="PROSITE" id="PS00893">
    <property type="entry name" value="NUDIX_BOX"/>
    <property type="match status" value="1"/>
</dbReference>
<dbReference type="InterPro" id="IPR015797">
    <property type="entry name" value="NUDIX_hydrolase-like_dom_sf"/>
</dbReference>
<accession>A0A2J6SQV2</accession>
<dbReference type="Proteomes" id="UP000235371">
    <property type="component" value="Unassembled WGS sequence"/>
</dbReference>